<dbReference type="EMBL" id="HG792016">
    <property type="protein sequence ID" value="CDM32984.1"/>
    <property type="molecule type" value="Genomic_DNA"/>
</dbReference>
<reference evidence="2" key="1">
    <citation type="journal article" date="2014" name="Nat. Commun.">
        <title>Multiple recent horizontal transfers of a large genomic region in cheese making fungi.</title>
        <authorList>
            <person name="Cheeseman K."/>
            <person name="Ropars J."/>
            <person name="Renault P."/>
            <person name="Dupont J."/>
            <person name="Gouzy J."/>
            <person name="Branca A."/>
            <person name="Abraham A.L."/>
            <person name="Ceppi M."/>
            <person name="Conseiller E."/>
            <person name="Debuchy R."/>
            <person name="Malagnac F."/>
            <person name="Goarin A."/>
            <person name="Silar P."/>
            <person name="Lacoste S."/>
            <person name="Sallet E."/>
            <person name="Bensimon A."/>
            <person name="Giraud T."/>
            <person name="Brygoo Y."/>
        </authorList>
    </citation>
    <scope>NUCLEOTIDE SEQUENCE [LARGE SCALE GENOMIC DNA]</scope>
    <source>
        <strain evidence="2">FM164</strain>
    </source>
</reference>
<accession>W6QFM8</accession>
<dbReference type="OrthoDB" id="4227485at2759"/>
<evidence type="ECO:0000256" key="1">
    <source>
        <dbReference type="SAM" id="MobiDB-lite"/>
    </source>
</evidence>
<dbReference type="AlphaFoldDB" id="W6QFM8"/>
<sequence>MFHYRYKPKQLRSRNLGQHIAQGFFESLSREEFYKYKERKQRRNIFYNQIFGPNQPPSEYITSLGVVKDIIRSFFGKSSFFQPILDKRQASPIQSLIRLTKTALGSINTNIDFEEWHLQVQPVNPSPSEAPQPSINSGPELVEEDTSKPIELANHPSGTPDHDAPPLAASFEETSQPIETKNYLSVRNKVPKILSTWYQSHQEVIVLYLFESQVYYKFFLGDGFNLRAVLQDLASNHLFIVINEYGIGTPDMNKVYKAALKERLILIRKIDNPSHGNDMEGTISLDKLRDYVLDYDIHTGKRKADFTDIRSGKRHQDTAPDKEL</sequence>
<gene>
    <name evidence="2" type="ORF">PROQFM164_S02g003135</name>
</gene>
<evidence type="ECO:0000313" key="3">
    <source>
        <dbReference type="Proteomes" id="UP000030686"/>
    </source>
</evidence>
<dbReference type="STRING" id="1365484.W6QFM8"/>
<protein>
    <submittedName>
        <fullName evidence="2">Genomic scaffold, ProqFM164S02</fullName>
    </submittedName>
</protein>
<proteinExistence type="predicted"/>
<evidence type="ECO:0000313" key="2">
    <source>
        <dbReference type="EMBL" id="CDM32984.1"/>
    </source>
</evidence>
<feature type="region of interest" description="Disordered" evidence="1">
    <location>
        <begin position="122"/>
        <end position="144"/>
    </location>
</feature>
<dbReference type="Proteomes" id="UP000030686">
    <property type="component" value="Unassembled WGS sequence"/>
</dbReference>
<name>W6QFM8_PENRF</name>
<keyword evidence="3" id="KW-1185">Reference proteome</keyword>
<organism evidence="2 3">
    <name type="scientific">Penicillium roqueforti (strain FM164)</name>
    <dbReference type="NCBI Taxonomy" id="1365484"/>
    <lineage>
        <taxon>Eukaryota</taxon>
        <taxon>Fungi</taxon>
        <taxon>Dikarya</taxon>
        <taxon>Ascomycota</taxon>
        <taxon>Pezizomycotina</taxon>
        <taxon>Eurotiomycetes</taxon>
        <taxon>Eurotiomycetidae</taxon>
        <taxon>Eurotiales</taxon>
        <taxon>Aspergillaceae</taxon>
        <taxon>Penicillium</taxon>
    </lineage>
</organism>